<reference evidence="2" key="1">
    <citation type="submission" date="2014-11" db="EMBL/GenBank/DDBJ databases">
        <authorList>
            <person name="Otto D Thomas"/>
            <person name="Naeem Raeece"/>
        </authorList>
    </citation>
    <scope>NUCLEOTIDE SEQUENCE</scope>
</reference>
<evidence type="ECO:0000256" key="1">
    <source>
        <dbReference type="SAM" id="SignalP"/>
    </source>
</evidence>
<name>A0A0G4FYH1_9ALVE</name>
<dbReference type="EMBL" id="CDMZ01000724">
    <property type="protein sequence ID" value="CEM20228.1"/>
    <property type="molecule type" value="Genomic_DNA"/>
</dbReference>
<organism evidence="2">
    <name type="scientific">Chromera velia CCMP2878</name>
    <dbReference type="NCBI Taxonomy" id="1169474"/>
    <lineage>
        <taxon>Eukaryota</taxon>
        <taxon>Sar</taxon>
        <taxon>Alveolata</taxon>
        <taxon>Colpodellida</taxon>
        <taxon>Chromeraceae</taxon>
        <taxon>Chromera</taxon>
    </lineage>
</organism>
<dbReference type="Gene3D" id="2.120.10.30">
    <property type="entry name" value="TolB, C-terminal domain"/>
    <property type="match status" value="1"/>
</dbReference>
<protein>
    <recommendedName>
        <fullName evidence="3">SMP-30/Gluconolactonase/LRE-like region domain-containing protein</fullName>
    </recommendedName>
</protein>
<dbReference type="InterPro" id="IPR011042">
    <property type="entry name" value="6-blade_b-propeller_TolB-like"/>
</dbReference>
<dbReference type="PANTHER" id="PTHR24104">
    <property type="entry name" value="E3 UBIQUITIN-PROTEIN LIGASE NHLRC1-RELATED"/>
    <property type="match status" value="1"/>
</dbReference>
<feature type="chain" id="PRO_5005189431" description="SMP-30/Gluconolactonase/LRE-like region domain-containing protein" evidence="1">
    <location>
        <begin position="30"/>
        <end position="757"/>
    </location>
</feature>
<dbReference type="GO" id="GO:0043161">
    <property type="term" value="P:proteasome-mediated ubiquitin-dependent protein catabolic process"/>
    <property type="evidence" value="ECO:0007669"/>
    <property type="project" value="TreeGrafter"/>
</dbReference>
<keyword evidence="1" id="KW-0732">Signal</keyword>
<dbReference type="PANTHER" id="PTHR24104:SF50">
    <property type="entry name" value="SMP-30_GLUCONOLACTONASE_LRE-LIKE REGION DOMAIN-CONTAINING PROTEIN"/>
    <property type="match status" value="1"/>
</dbReference>
<dbReference type="AlphaFoldDB" id="A0A0G4FYH1"/>
<gene>
    <name evidence="2" type="ORF">Cvel_19318</name>
</gene>
<proteinExistence type="predicted"/>
<dbReference type="Gene3D" id="2.40.10.500">
    <property type="match status" value="1"/>
</dbReference>
<dbReference type="GO" id="GO:0000209">
    <property type="term" value="P:protein polyubiquitination"/>
    <property type="evidence" value="ECO:0007669"/>
    <property type="project" value="TreeGrafter"/>
</dbReference>
<dbReference type="SUPFAM" id="SSF63829">
    <property type="entry name" value="Calcium-dependent phosphotriesterase"/>
    <property type="match status" value="1"/>
</dbReference>
<sequence length="757" mass="78396">MGKRSYSRCVACTVASLFCLTFLLSAVNADLNLDGLRTFGGGGDRGSLLGGFDLPSLFAEKGKLCQGLSGTVPATNSEDIFEVSLYALVQGGPSKRVASTRSTAEGTFRLSTCKGDFLIAVPADSNISKQALGAVLLPPEFEQKGTVVDVVINEPSTVATAFALAQFAQADPKDGSVWIGGGSLTGMRNAARLSANYIDPSTGSPTSLLSTSPNGPDTDTLERLNSLANAISLCRGGGTSSGCYALVELTGTTNSFLAISTIAANPAVQPDAVYAITEQASIYSPALSTAPAEWTLPLLLTDTGSATKRWSGPGNVAIDAKGNLWGANNYIFQTSDITPAVPSDYYIALKPSGEPQPFSPGMTNPKGGTGPDGPGFGASIDLDGFPWQSNNVFGSPDNDAGSIFKIDPKDGRVIGTWDFDTLMGKGQGIVPDRLGNMFVASLGTNELFKFNPRKPEEYKIIRGNNLDLPFGVAVDSQNNVWVANSAPAPGSTFLSKFSNDGEPLGSWELPNGTVPEPPPPQQVADTGASAKGVAIDLQDNVYVANWLNNSISVFQNDGTDLGFFEFGEGLEGPWGVAVDAFGDIFIGEFGTPLSNTGKGVAHICGAASTRPGCFLGKLLSPATGGYAQDTGVMQRVTGVTIAESGAVWACNNWKPQPTDILNPGGNGLVLFPGLAKPVKTPLYGPPRLPTDPDIGGGVGGLVAEKEDASESILSGLFGGDGLFGDKGEGALSGLDLDFNFRRLNLSLPKLGGDGGLD</sequence>
<feature type="signal peptide" evidence="1">
    <location>
        <begin position="1"/>
        <end position="29"/>
    </location>
</feature>
<evidence type="ECO:0000313" key="2">
    <source>
        <dbReference type="EMBL" id="CEM20228.1"/>
    </source>
</evidence>
<dbReference type="VEuPathDB" id="CryptoDB:Cvel_19318"/>
<dbReference type="GO" id="GO:0061630">
    <property type="term" value="F:ubiquitin protein ligase activity"/>
    <property type="evidence" value="ECO:0007669"/>
    <property type="project" value="TreeGrafter"/>
</dbReference>
<accession>A0A0G4FYH1</accession>
<dbReference type="InterPro" id="IPR050952">
    <property type="entry name" value="TRIM-NHL_E3_ligases"/>
</dbReference>
<evidence type="ECO:0008006" key="3">
    <source>
        <dbReference type="Google" id="ProtNLM"/>
    </source>
</evidence>